<dbReference type="RefSeq" id="WP_089522978.1">
    <property type="nucleotide sequence ID" value="NZ_NMUQ01000001.1"/>
</dbReference>
<evidence type="ECO:0000313" key="6">
    <source>
        <dbReference type="EMBL" id="OXM15889.1"/>
    </source>
</evidence>
<dbReference type="Pfam" id="PF25137">
    <property type="entry name" value="ADH_Fe_C"/>
    <property type="match status" value="1"/>
</dbReference>
<sequence length="399" mass="42556">MYNLYCRSYQLAMRGVASFLSWRMPELIEGAGSVNKLAGTIQEQGISSVLLVTDRTILSLGLIDSLLVGLEKNGVSASVYSDTVANPTIGNIEEALRLYIDNGCQAIIGFGGGSAIDCAKGVGARVARPDRTIVQMKGQLKVKKPIPPLFAVPTTAGTGSEATLAAVVSDPDTHHKYVINDPVLFPHVAVLDASLTLGLPPNITATTGMDALTHAVEAYIGRGSTEVTRPLSREAVRMIFQYLPKVFADGSNAEAREAMLLASYKAGTAFTRAYVGYVHAMAHALGGLYGTPHGLANAIILPFVLDYYGKSVNKSLAELADEAGLGERFTDMGEKAAAFIAAIRGLNENMGIPSCISSIREEDIPFLAKRAIQEANPLYPVPRLLNRSDIEVLFRSLKG</sequence>
<organism evidence="6 7">
    <name type="scientific">Paenibacillus herberti</name>
    <dbReference type="NCBI Taxonomy" id="1619309"/>
    <lineage>
        <taxon>Bacteria</taxon>
        <taxon>Bacillati</taxon>
        <taxon>Bacillota</taxon>
        <taxon>Bacilli</taxon>
        <taxon>Bacillales</taxon>
        <taxon>Paenibacillaceae</taxon>
        <taxon>Paenibacillus</taxon>
    </lineage>
</organism>
<dbReference type="OrthoDB" id="9815791at2"/>
<dbReference type="GO" id="GO:0004022">
    <property type="term" value="F:alcohol dehydrogenase (NAD+) activity"/>
    <property type="evidence" value="ECO:0007669"/>
    <property type="project" value="UniProtKB-ARBA"/>
</dbReference>
<dbReference type="Pfam" id="PF00465">
    <property type="entry name" value="Fe-ADH"/>
    <property type="match status" value="1"/>
</dbReference>
<evidence type="ECO:0000313" key="7">
    <source>
        <dbReference type="Proteomes" id="UP000215145"/>
    </source>
</evidence>
<dbReference type="Gene3D" id="3.40.50.1970">
    <property type="match status" value="1"/>
</dbReference>
<dbReference type="InterPro" id="IPR039697">
    <property type="entry name" value="Alcohol_dehydrogenase_Fe"/>
</dbReference>
<evidence type="ECO:0000256" key="2">
    <source>
        <dbReference type="ARBA" id="ARBA00023002"/>
    </source>
</evidence>
<dbReference type="SUPFAM" id="SSF56796">
    <property type="entry name" value="Dehydroquinate synthase-like"/>
    <property type="match status" value="1"/>
</dbReference>
<dbReference type="CDD" id="cd08189">
    <property type="entry name" value="Fe-ADH-like"/>
    <property type="match status" value="1"/>
</dbReference>
<dbReference type="GO" id="GO:0046872">
    <property type="term" value="F:metal ion binding"/>
    <property type="evidence" value="ECO:0007669"/>
    <property type="project" value="InterPro"/>
</dbReference>
<dbReference type="FunFam" id="1.20.1090.10:FF:000001">
    <property type="entry name" value="Aldehyde-alcohol dehydrogenase"/>
    <property type="match status" value="1"/>
</dbReference>
<keyword evidence="3" id="KW-0520">NAD</keyword>
<dbReference type="EMBL" id="NMUQ01000001">
    <property type="protein sequence ID" value="OXM15889.1"/>
    <property type="molecule type" value="Genomic_DNA"/>
</dbReference>
<dbReference type="Gene3D" id="1.20.1090.10">
    <property type="entry name" value="Dehydroquinate synthase-like - alpha domain"/>
    <property type="match status" value="1"/>
</dbReference>
<dbReference type="PROSITE" id="PS00913">
    <property type="entry name" value="ADH_IRON_1"/>
    <property type="match status" value="1"/>
</dbReference>
<feature type="domain" description="Alcohol dehydrogenase iron-type/glycerol dehydrogenase GldA" evidence="4">
    <location>
        <begin position="26"/>
        <end position="192"/>
    </location>
</feature>
<proteinExistence type="inferred from homology"/>
<feature type="domain" description="Fe-containing alcohol dehydrogenase-like C-terminal" evidence="5">
    <location>
        <begin position="204"/>
        <end position="396"/>
    </location>
</feature>
<dbReference type="AlphaFoldDB" id="A0A229P1T4"/>
<dbReference type="InterPro" id="IPR056798">
    <property type="entry name" value="ADH_Fe_C"/>
</dbReference>
<evidence type="ECO:0000259" key="4">
    <source>
        <dbReference type="Pfam" id="PF00465"/>
    </source>
</evidence>
<dbReference type="FunFam" id="3.40.50.1970:FF:000003">
    <property type="entry name" value="Alcohol dehydrogenase, iron-containing"/>
    <property type="match status" value="1"/>
</dbReference>
<evidence type="ECO:0000259" key="5">
    <source>
        <dbReference type="Pfam" id="PF25137"/>
    </source>
</evidence>
<name>A0A229P1T4_9BACL</name>
<gene>
    <name evidence="6" type="ORF">CGZ75_04020</name>
</gene>
<evidence type="ECO:0000256" key="1">
    <source>
        <dbReference type="ARBA" id="ARBA00007358"/>
    </source>
</evidence>
<comment type="similarity">
    <text evidence="1">Belongs to the iron-containing alcohol dehydrogenase family.</text>
</comment>
<evidence type="ECO:0000256" key="3">
    <source>
        <dbReference type="ARBA" id="ARBA00023027"/>
    </source>
</evidence>
<dbReference type="PROSITE" id="PS00060">
    <property type="entry name" value="ADH_IRON_2"/>
    <property type="match status" value="1"/>
</dbReference>
<keyword evidence="7" id="KW-1185">Reference proteome</keyword>
<accession>A0A229P1T4</accession>
<comment type="caution">
    <text evidence="6">The sequence shown here is derived from an EMBL/GenBank/DDBJ whole genome shotgun (WGS) entry which is preliminary data.</text>
</comment>
<dbReference type="InterPro" id="IPR001670">
    <property type="entry name" value="ADH_Fe/GldA"/>
</dbReference>
<dbReference type="PANTHER" id="PTHR11496">
    <property type="entry name" value="ALCOHOL DEHYDROGENASE"/>
    <property type="match status" value="1"/>
</dbReference>
<dbReference type="Proteomes" id="UP000215145">
    <property type="component" value="Unassembled WGS sequence"/>
</dbReference>
<dbReference type="InterPro" id="IPR018211">
    <property type="entry name" value="ADH_Fe_CS"/>
</dbReference>
<reference evidence="6 7" key="1">
    <citation type="submission" date="2017-07" db="EMBL/GenBank/DDBJ databases">
        <title>Paenibacillus herberti R33 genome sequencing and assembly.</title>
        <authorList>
            <person name="Su W."/>
        </authorList>
    </citation>
    <scope>NUCLEOTIDE SEQUENCE [LARGE SCALE GENOMIC DNA]</scope>
    <source>
        <strain evidence="6 7">R33</strain>
    </source>
</reference>
<keyword evidence="2" id="KW-0560">Oxidoreductase</keyword>
<dbReference type="PANTHER" id="PTHR11496:SF102">
    <property type="entry name" value="ALCOHOL DEHYDROGENASE 4"/>
    <property type="match status" value="1"/>
</dbReference>
<protein>
    <submittedName>
        <fullName evidence="6">Alcohol dehydrogenase</fullName>
    </submittedName>
</protein>